<organism evidence="1 2">
    <name type="scientific">Bacillus anthracis</name>
    <name type="common">anthrax bacterium</name>
    <dbReference type="NCBI Taxonomy" id="1392"/>
    <lineage>
        <taxon>Bacteria</taxon>
        <taxon>Bacillati</taxon>
        <taxon>Bacillota</taxon>
        <taxon>Bacilli</taxon>
        <taxon>Bacillales</taxon>
        <taxon>Bacillaceae</taxon>
        <taxon>Bacillus</taxon>
        <taxon>Bacillus cereus group</taxon>
    </lineage>
</organism>
<dbReference type="KEGG" id="bar:GBAA_pXO1_0071"/>
<proteinExistence type="predicted"/>
<accession>Q6EZU6</accession>
<dbReference type="EMBL" id="AE017336">
    <property type="protein sequence ID" value="AAT28812.2"/>
    <property type="molecule type" value="Genomic_DNA"/>
</dbReference>
<sequence>MIVGFLAAKSIFKQKANYTVIVKNMIIRLLF</sequence>
<protein>
    <submittedName>
        <fullName evidence="1">Conserved domain protein</fullName>
    </submittedName>
</protein>
<gene>
    <name evidence="1" type="ordered locus">GBAA_pXO1_0071</name>
</gene>
<dbReference type="Proteomes" id="UP000000594">
    <property type="component" value="Plasmid pXO1"/>
</dbReference>
<keyword evidence="1" id="KW-0614">Plasmid</keyword>
<evidence type="ECO:0000313" key="2">
    <source>
        <dbReference type="Proteomes" id="UP000000594"/>
    </source>
</evidence>
<dbReference type="AlphaFoldDB" id="Q6EZU6"/>
<reference evidence="1 2" key="1">
    <citation type="journal article" date="2009" name="J. Bacteriol.">
        <title>The complete genome sequence of Bacillus anthracis Ames 'Ancestor'.</title>
        <authorList>
            <person name="Ravel J."/>
            <person name="Jiang L."/>
            <person name="Stanley S.T."/>
            <person name="Wilson M.R."/>
            <person name="Decker R.S."/>
            <person name="Read T.D."/>
            <person name="Worsham P."/>
            <person name="Keim P.S."/>
            <person name="Salzberg S.L."/>
            <person name="Fraser-Liggett C.M."/>
            <person name="Rasko D.A."/>
        </authorList>
    </citation>
    <scope>NUCLEOTIDE SEQUENCE [LARGE SCALE GENOMIC DNA]</scope>
    <source>
        <strain evidence="2">Ames ancestor</strain>
        <plasmid evidence="2">pXO1</plasmid>
    </source>
</reference>
<keyword evidence="2" id="KW-1185">Reference proteome</keyword>
<name>Q6EZU6_BACAN</name>
<dbReference type="HOGENOM" id="CLU_3394866_0_0_9"/>
<geneLocation type="plasmid" evidence="1 2">
    <name>pXO1</name>
</geneLocation>
<evidence type="ECO:0000313" key="1">
    <source>
        <dbReference type="EMBL" id="AAT28812.2"/>
    </source>
</evidence>